<protein>
    <submittedName>
        <fullName evidence="1">Uncharacterized protein</fullName>
    </submittedName>
</protein>
<dbReference type="AlphaFoldDB" id="A0A9W9YUM3"/>
<comment type="caution">
    <text evidence="1">The sequence shown here is derived from an EMBL/GenBank/DDBJ whole genome shotgun (WGS) entry which is preliminary data.</text>
</comment>
<organism evidence="1 2">
    <name type="scientific">Desmophyllum pertusum</name>
    <dbReference type="NCBI Taxonomy" id="174260"/>
    <lineage>
        <taxon>Eukaryota</taxon>
        <taxon>Metazoa</taxon>
        <taxon>Cnidaria</taxon>
        <taxon>Anthozoa</taxon>
        <taxon>Hexacorallia</taxon>
        <taxon>Scleractinia</taxon>
        <taxon>Caryophylliina</taxon>
        <taxon>Caryophylliidae</taxon>
        <taxon>Desmophyllum</taxon>
    </lineage>
</organism>
<dbReference type="EMBL" id="MU826887">
    <property type="protein sequence ID" value="KAJ7369766.1"/>
    <property type="molecule type" value="Genomic_DNA"/>
</dbReference>
<reference evidence="1" key="1">
    <citation type="submission" date="2023-01" db="EMBL/GenBank/DDBJ databases">
        <title>Genome assembly of the deep-sea coral Lophelia pertusa.</title>
        <authorList>
            <person name="Herrera S."/>
            <person name="Cordes E."/>
        </authorList>
    </citation>
    <scope>NUCLEOTIDE SEQUENCE</scope>
    <source>
        <strain evidence="1">USNM1676648</strain>
        <tissue evidence="1">Polyp</tissue>
    </source>
</reference>
<evidence type="ECO:0000313" key="1">
    <source>
        <dbReference type="EMBL" id="KAJ7369766.1"/>
    </source>
</evidence>
<evidence type="ECO:0000313" key="2">
    <source>
        <dbReference type="Proteomes" id="UP001163046"/>
    </source>
</evidence>
<keyword evidence="2" id="KW-1185">Reference proteome</keyword>
<gene>
    <name evidence="1" type="ORF">OS493_036552</name>
</gene>
<proteinExistence type="predicted"/>
<accession>A0A9W9YUM3</accession>
<dbReference type="Proteomes" id="UP001163046">
    <property type="component" value="Unassembled WGS sequence"/>
</dbReference>
<dbReference type="OrthoDB" id="5974900at2759"/>
<sequence>MRKDLTDAVHNLYVTVIGSVDLRQESRALFQVEDLLPAQISIASSICLELFEKFVHEVSIAIAREHATTEVNFNVPDMPKEGLAKLRHVGGWAVRKELERARRYMRANMFSLSSETRQNLNAAHARCSLLEDHVIVQYDWIKDNTTSPETLEVTENRQFRERGLLHISDPAYTFILKLETLRVELLNTHRIRHYEAKSEFVDNALKSVLKNQEVKSAWDAVFHDAHPDKKRTNYLMQLLQGTCGWPLHSSSRIFGELTNSRKPPSTEKGSCKRQQVATVRKDAIPFERIVRDNSPGKQSSHRSLRVFVEKHGASGLEKIYKKDQLVKLCRGYGVVVRSTHNKIQLSNLLLEALNACPEERIPYPFSLGNLESTTETNSGRLILRIRRV</sequence>
<name>A0A9W9YUM3_9CNID</name>